<evidence type="ECO:0000256" key="1">
    <source>
        <dbReference type="SAM" id="MobiDB-lite"/>
    </source>
</evidence>
<feature type="compositionally biased region" description="Polar residues" evidence="1">
    <location>
        <begin position="82"/>
        <end position="92"/>
    </location>
</feature>
<accession>M2YBB8</accession>
<dbReference type="SUPFAM" id="SSF55797">
    <property type="entry name" value="PR-1-like"/>
    <property type="match status" value="1"/>
</dbReference>
<feature type="chain" id="PRO_5004029738" description="SCP domain-containing protein" evidence="2">
    <location>
        <begin position="29"/>
        <end position="192"/>
    </location>
</feature>
<feature type="compositionally biased region" description="Low complexity" evidence="1">
    <location>
        <begin position="46"/>
        <end position="63"/>
    </location>
</feature>
<dbReference type="EMBL" id="ANHZ02000020">
    <property type="protein sequence ID" value="EME35780.1"/>
    <property type="molecule type" value="Genomic_DNA"/>
</dbReference>
<reference evidence="4 5" key="1">
    <citation type="journal article" date="2014" name="Genome Announc.">
        <title>Draft Genome Sequence of Kocuria palustris PEL.</title>
        <authorList>
            <person name="Sharma G."/>
            <person name="Khatri I."/>
            <person name="Subramanian S."/>
        </authorList>
    </citation>
    <scope>NUCLEOTIDE SEQUENCE [LARGE SCALE GENOMIC DNA]</scope>
    <source>
        <strain evidence="4 5">PEL</strain>
    </source>
</reference>
<comment type="caution">
    <text evidence="4">The sequence shown here is derived from an EMBL/GenBank/DDBJ whole genome shotgun (WGS) entry which is preliminary data.</text>
</comment>
<dbReference type="InterPro" id="IPR014044">
    <property type="entry name" value="CAP_dom"/>
</dbReference>
<dbReference type="CDD" id="cd05379">
    <property type="entry name" value="CAP_bacterial"/>
    <property type="match status" value="1"/>
</dbReference>
<dbReference type="PANTHER" id="PTHR31157">
    <property type="entry name" value="SCP DOMAIN-CONTAINING PROTEIN"/>
    <property type="match status" value="1"/>
</dbReference>
<feature type="domain" description="SCP" evidence="3">
    <location>
        <begin position="73"/>
        <end position="189"/>
    </location>
</feature>
<gene>
    <name evidence="4" type="ORF">C884_01180</name>
</gene>
<feature type="signal peptide" evidence="2">
    <location>
        <begin position="1"/>
        <end position="28"/>
    </location>
</feature>
<dbReference type="Gene3D" id="3.40.33.10">
    <property type="entry name" value="CAP"/>
    <property type="match status" value="1"/>
</dbReference>
<dbReference type="AlphaFoldDB" id="M2YBB8"/>
<dbReference type="Pfam" id="PF00188">
    <property type="entry name" value="CAP"/>
    <property type="match status" value="1"/>
</dbReference>
<feature type="region of interest" description="Disordered" evidence="1">
    <location>
        <begin position="35"/>
        <end position="63"/>
    </location>
</feature>
<evidence type="ECO:0000256" key="2">
    <source>
        <dbReference type="SAM" id="SignalP"/>
    </source>
</evidence>
<protein>
    <recommendedName>
        <fullName evidence="3">SCP domain-containing protein</fullName>
    </recommendedName>
</protein>
<dbReference type="InterPro" id="IPR035940">
    <property type="entry name" value="CAP_sf"/>
</dbReference>
<dbReference type="PANTHER" id="PTHR31157:SF1">
    <property type="entry name" value="SCP DOMAIN-CONTAINING PROTEIN"/>
    <property type="match status" value="1"/>
</dbReference>
<dbReference type="RefSeq" id="WP_006215406.1">
    <property type="nucleotide sequence ID" value="NZ_ANHZ02000020.1"/>
</dbReference>
<evidence type="ECO:0000313" key="4">
    <source>
        <dbReference type="EMBL" id="EME35780.1"/>
    </source>
</evidence>
<keyword evidence="5" id="KW-1185">Reference proteome</keyword>
<sequence>MKKKTTRYAAAAALAFAGTSAAVAPAQAAVSVSGAETPMQTQAQTSAGEAPAPEAAPASDASFSAQVSQEVLAQMNEHRSQAGLSPLSSNGQLDAMSTDWSGQQAAAGAPSHNPSFIAQTSAAGSTGMAENIAYSVGSQGSVEATASYFVDFWMNSPSHEANIMNPEFNAAGFGLAEGADGNVYATQNFGTF</sequence>
<proteinExistence type="predicted"/>
<evidence type="ECO:0000313" key="5">
    <source>
        <dbReference type="Proteomes" id="UP000009877"/>
    </source>
</evidence>
<feature type="region of interest" description="Disordered" evidence="1">
    <location>
        <begin position="76"/>
        <end position="118"/>
    </location>
</feature>
<name>M2YBB8_9MICC</name>
<evidence type="ECO:0000259" key="3">
    <source>
        <dbReference type="Pfam" id="PF00188"/>
    </source>
</evidence>
<organism evidence="4 5">
    <name type="scientific">Kocuria palustris PEL</name>
    <dbReference type="NCBI Taxonomy" id="1236550"/>
    <lineage>
        <taxon>Bacteria</taxon>
        <taxon>Bacillati</taxon>
        <taxon>Actinomycetota</taxon>
        <taxon>Actinomycetes</taxon>
        <taxon>Micrococcales</taxon>
        <taxon>Micrococcaceae</taxon>
        <taxon>Kocuria</taxon>
    </lineage>
</organism>
<dbReference type="Proteomes" id="UP000009877">
    <property type="component" value="Unassembled WGS sequence"/>
</dbReference>
<keyword evidence="2" id="KW-0732">Signal</keyword>